<dbReference type="EMBL" id="JAVRHK010000006">
    <property type="protein sequence ID" value="MDT0676964.1"/>
    <property type="molecule type" value="Genomic_DNA"/>
</dbReference>
<accession>A0ABU3D609</accession>
<feature type="chain" id="PRO_5046281909" description="Secreted protein" evidence="1">
    <location>
        <begin position="19"/>
        <end position="207"/>
    </location>
</feature>
<organism evidence="2 3">
    <name type="scientific">Autumnicola musiva</name>
    <dbReference type="NCBI Taxonomy" id="3075589"/>
    <lineage>
        <taxon>Bacteria</taxon>
        <taxon>Pseudomonadati</taxon>
        <taxon>Bacteroidota</taxon>
        <taxon>Flavobacteriia</taxon>
        <taxon>Flavobacteriales</taxon>
        <taxon>Flavobacteriaceae</taxon>
        <taxon>Autumnicola</taxon>
    </lineage>
</organism>
<dbReference type="Proteomes" id="UP001262582">
    <property type="component" value="Unassembled WGS sequence"/>
</dbReference>
<evidence type="ECO:0000313" key="3">
    <source>
        <dbReference type="Proteomes" id="UP001262582"/>
    </source>
</evidence>
<comment type="caution">
    <text evidence="2">The sequence shown here is derived from an EMBL/GenBank/DDBJ whole genome shotgun (WGS) entry which is preliminary data.</text>
</comment>
<proteinExistence type="predicted"/>
<protein>
    <recommendedName>
        <fullName evidence="4">Secreted protein</fullName>
    </recommendedName>
</protein>
<evidence type="ECO:0000256" key="1">
    <source>
        <dbReference type="SAM" id="SignalP"/>
    </source>
</evidence>
<dbReference type="RefSeq" id="WP_311503308.1">
    <property type="nucleotide sequence ID" value="NZ_JAVRHK010000006.1"/>
</dbReference>
<evidence type="ECO:0000313" key="2">
    <source>
        <dbReference type="EMBL" id="MDT0676964.1"/>
    </source>
</evidence>
<name>A0ABU3D609_9FLAO</name>
<evidence type="ECO:0008006" key="4">
    <source>
        <dbReference type="Google" id="ProtNLM"/>
    </source>
</evidence>
<feature type="signal peptide" evidence="1">
    <location>
        <begin position="1"/>
        <end position="18"/>
    </location>
</feature>
<keyword evidence="1" id="KW-0732">Signal</keyword>
<reference evidence="2 3" key="1">
    <citation type="submission" date="2023-09" db="EMBL/GenBank/DDBJ databases">
        <authorList>
            <person name="Rey-Velasco X."/>
        </authorList>
    </citation>
    <scope>NUCLEOTIDE SEQUENCE [LARGE SCALE GENOMIC DNA]</scope>
    <source>
        <strain evidence="2 3">F117</strain>
    </source>
</reference>
<sequence>MKKLITLLIMIFSAGAYAQIEIPSSTNIGTSIPAASESNTGNFPAFRLKKEENTDNNFLKKEPKKLDFRETKNDLLTAGSVYEKKWKKDKEAKSEYKNDQYLGDFKTGGKFVEIYCRDHEFVDGDKVQISVNGTVVEPRVSLGSGYHPILITLASGLNNIEFEALNQGSSGPNTAELRVFDADGQPLAQKEWNLLTGAKASLIVVKQ</sequence>
<keyword evidence="3" id="KW-1185">Reference proteome</keyword>
<gene>
    <name evidence="2" type="ORF">RM539_10265</name>
</gene>